<keyword evidence="2" id="KW-1185">Reference proteome</keyword>
<sequence length="121" mass="12185">MAITKITPVKMADVNEISAAVAFTAATAAADGFSIPMQEQDAKTVLLFQNTDTAAAHSAVVKKGNGIQGVVDLATGDIAASAIVAMTLDSGAFKNVTGENKGCAVVVPDDVKLKAAVVVLP</sequence>
<evidence type="ECO:0000313" key="1">
    <source>
        <dbReference type="EMBL" id="MBC8537233.1"/>
    </source>
</evidence>
<evidence type="ECO:0008006" key="3">
    <source>
        <dbReference type="Google" id="ProtNLM"/>
    </source>
</evidence>
<dbReference type="RefSeq" id="WP_249301711.1">
    <property type="nucleotide sequence ID" value="NZ_JACRSP010000006.1"/>
</dbReference>
<dbReference type="Proteomes" id="UP000620366">
    <property type="component" value="Unassembled WGS sequence"/>
</dbReference>
<dbReference type="AlphaFoldDB" id="A0A926DEN5"/>
<comment type="caution">
    <text evidence="1">The sequence shown here is derived from an EMBL/GenBank/DDBJ whole genome shotgun (WGS) entry which is preliminary data.</text>
</comment>
<protein>
    <recommendedName>
        <fullName evidence="3">DUF2190 domain-containing protein</fullName>
    </recommendedName>
</protein>
<accession>A0A926DEN5</accession>
<evidence type="ECO:0000313" key="2">
    <source>
        <dbReference type="Proteomes" id="UP000620366"/>
    </source>
</evidence>
<gene>
    <name evidence="1" type="ORF">H8695_11095</name>
</gene>
<reference evidence="1" key="1">
    <citation type="submission" date="2020-08" db="EMBL/GenBank/DDBJ databases">
        <title>Genome public.</title>
        <authorList>
            <person name="Liu C."/>
            <person name="Sun Q."/>
        </authorList>
    </citation>
    <scope>NUCLEOTIDE SEQUENCE</scope>
    <source>
        <strain evidence="1">BX7</strain>
    </source>
</reference>
<name>A0A926DEN5_9FIRM</name>
<dbReference type="EMBL" id="JACRSP010000006">
    <property type="protein sequence ID" value="MBC8537233.1"/>
    <property type="molecule type" value="Genomic_DNA"/>
</dbReference>
<organism evidence="1 2">
    <name type="scientific">Feifania hominis</name>
    <dbReference type="NCBI Taxonomy" id="2763660"/>
    <lineage>
        <taxon>Bacteria</taxon>
        <taxon>Bacillati</taxon>
        <taxon>Bacillota</taxon>
        <taxon>Clostridia</taxon>
        <taxon>Eubacteriales</taxon>
        <taxon>Feifaniaceae</taxon>
        <taxon>Feifania</taxon>
    </lineage>
</organism>
<proteinExistence type="predicted"/>